<dbReference type="Pfam" id="PF01535">
    <property type="entry name" value="PPR"/>
    <property type="match status" value="1"/>
</dbReference>
<dbReference type="PROSITE" id="PS51375">
    <property type="entry name" value="PPR"/>
    <property type="match status" value="2"/>
</dbReference>
<feature type="non-terminal residue" evidence="3">
    <location>
        <position position="129"/>
    </location>
</feature>
<feature type="repeat" description="PPR" evidence="2">
    <location>
        <begin position="15"/>
        <end position="49"/>
    </location>
</feature>
<keyword evidence="4" id="KW-1185">Reference proteome</keyword>
<organism evidence="3 4">
    <name type="scientific">Sphagnum jensenii</name>
    <dbReference type="NCBI Taxonomy" id="128206"/>
    <lineage>
        <taxon>Eukaryota</taxon>
        <taxon>Viridiplantae</taxon>
        <taxon>Streptophyta</taxon>
        <taxon>Embryophyta</taxon>
        <taxon>Bryophyta</taxon>
        <taxon>Sphagnophytina</taxon>
        <taxon>Sphagnopsida</taxon>
        <taxon>Sphagnales</taxon>
        <taxon>Sphagnaceae</taxon>
        <taxon>Sphagnum</taxon>
    </lineage>
</organism>
<dbReference type="Proteomes" id="UP001497444">
    <property type="component" value="Chromosome 3"/>
</dbReference>
<evidence type="ECO:0000256" key="1">
    <source>
        <dbReference type="ARBA" id="ARBA00022737"/>
    </source>
</evidence>
<dbReference type="PANTHER" id="PTHR47926">
    <property type="entry name" value="PENTATRICOPEPTIDE REPEAT-CONTAINING PROTEIN"/>
    <property type="match status" value="1"/>
</dbReference>
<sequence>MQDPWRVFNKMPSQDVVTLTAMILGHVQCRQGQIALELFQQMQQEGVQPHSDTFVGFLNACSSVVAFEEGWCVHQQIIQSGLELDVFVGNSLVDMHAKCGSIEDTSKVFHKMPSQDVVTWNAILGGCAM</sequence>
<dbReference type="Pfam" id="PF13041">
    <property type="entry name" value="PPR_2"/>
    <property type="match status" value="1"/>
</dbReference>
<evidence type="ECO:0000313" key="4">
    <source>
        <dbReference type="Proteomes" id="UP001497444"/>
    </source>
</evidence>
<dbReference type="InterPro" id="IPR011990">
    <property type="entry name" value="TPR-like_helical_dom_sf"/>
</dbReference>
<protein>
    <recommendedName>
        <fullName evidence="5">Pentatricopeptide repeat-containing protein</fullName>
    </recommendedName>
</protein>
<evidence type="ECO:0008006" key="5">
    <source>
        <dbReference type="Google" id="ProtNLM"/>
    </source>
</evidence>
<dbReference type="InterPro" id="IPR002885">
    <property type="entry name" value="PPR_rpt"/>
</dbReference>
<dbReference type="NCBIfam" id="TIGR00756">
    <property type="entry name" value="PPR"/>
    <property type="match status" value="2"/>
</dbReference>
<evidence type="ECO:0000313" key="3">
    <source>
        <dbReference type="EMBL" id="CAK9269947.1"/>
    </source>
</evidence>
<dbReference type="PANTHER" id="PTHR47926:SF471">
    <property type="entry name" value="DYW DOMAIN-CONTAINING PROTEIN"/>
    <property type="match status" value="1"/>
</dbReference>
<dbReference type="InterPro" id="IPR046960">
    <property type="entry name" value="PPR_At4g14850-like_plant"/>
</dbReference>
<accession>A0ABP0WSU4</accession>
<reference evidence="3" key="1">
    <citation type="submission" date="2024-02" db="EMBL/GenBank/DDBJ databases">
        <authorList>
            <consortium name="ELIXIR-Norway"/>
            <consortium name="Elixir Norway"/>
        </authorList>
    </citation>
    <scope>NUCLEOTIDE SEQUENCE</scope>
</reference>
<feature type="non-terminal residue" evidence="3">
    <location>
        <position position="1"/>
    </location>
</feature>
<evidence type="ECO:0000256" key="2">
    <source>
        <dbReference type="PROSITE-ProRule" id="PRU00708"/>
    </source>
</evidence>
<feature type="repeat" description="PPR" evidence="2">
    <location>
        <begin position="85"/>
        <end position="119"/>
    </location>
</feature>
<dbReference type="Gene3D" id="1.25.40.10">
    <property type="entry name" value="Tetratricopeptide repeat domain"/>
    <property type="match status" value="2"/>
</dbReference>
<proteinExistence type="predicted"/>
<keyword evidence="1" id="KW-0677">Repeat</keyword>
<dbReference type="EMBL" id="OZ020098">
    <property type="protein sequence ID" value="CAK9269947.1"/>
    <property type="molecule type" value="Genomic_DNA"/>
</dbReference>
<name>A0ABP0WSU4_9BRYO</name>
<gene>
    <name evidence="3" type="ORF">CSSPJE1EN1_LOCUS15425</name>
</gene>